<organism evidence="2 3">
    <name type="scientific">Hoeflea halophila</name>
    <dbReference type="NCBI Taxonomy" id="714899"/>
    <lineage>
        <taxon>Bacteria</taxon>
        <taxon>Pseudomonadati</taxon>
        <taxon>Pseudomonadota</taxon>
        <taxon>Alphaproteobacteria</taxon>
        <taxon>Hyphomicrobiales</taxon>
        <taxon>Rhizobiaceae</taxon>
        <taxon>Hoeflea</taxon>
    </lineage>
</organism>
<dbReference type="Pfam" id="PF05050">
    <property type="entry name" value="Methyltransf_21"/>
    <property type="match status" value="1"/>
</dbReference>
<dbReference type="InterPro" id="IPR006342">
    <property type="entry name" value="FkbM_mtfrase"/>
</dbReference>
<dbReference type="RefSeq" id="WP_097109073.1">
    <property type="nucleotide sequence ID" value="NZ_OCPC01000006.1"/>
</dbReference>
<dbReference type="GO" id="GO:0032259">
    <property type="term" value="P:methylation"/>
    <property type="evidence" value="ECO:0007669"/>
    <property type="project" value="UniProtKB-KW"/>
</dbReference>
<dbReference type="SUPFAM" id="SSF53335">
    <property type="entry name" value="S-adenosyl-L-methionine-dependent methyltransferases"/>
    <property type="match status" value="1"/>
</dbReference>
<dbReference type="InterPro" id="IPR029063">
    <property type="entry name" value="SAM-dependent_MTases_sf"/>
</dbReference>
<accession>A0A286IEP3</accession>
<name>A0A286IEP3_9HYPH</name>
<protein>
    <submittedName>
        <fullName evidence="2">FkbM family methyltransferase</fullName>
    </submittedName>
</protein>
<dbReference type="NCBIfam" id="TIGR01444">
    <property type="entry name" value="fkbM_fam"/>
    <property type="match status" value="1"/>
</dbReference>
<keyword evidence="2" id="KW-0808">Transferase</keyword>
<keyword evidence="3" id="KW-1185">Reference proteome</keyword>
<evidence type="ECO:0000259" key="1">
    <source>
        <dbReference type="Pfam" id="PF05050"/>
    </source>
</evidence>
<evidence type="ECO:0000313" key="3">
    <source>
        <dbReference type="Proteomes" id="UP000219465"/>
    </source>
</evidence>
<reference evidence="3" key="1">
    <citation type="submission" date="2017-08" db="EMBL/GenBank/DDBJ databases">
        <authorList>
            <person name="Varghese N."/>
            <person name="Submissions S."/>
        </authorList>
    </citation>
    <scope>NUCLEOTIDE SEQUENCE [LARGE SCALE GENOMIC DNA]</scope>
    <source>
        <strain evidence="3">KCTC 23107</strain>
    </source>
</reference>
<dbReference type="GO" id="GO:0008168">
    <property type="term" value="F:methyltransferase activity"/>
    <property type="evidence" value="ECO:0007669"/>
    <property type="project" value="UniProtKB-KW"/>
</dbReference>
<dbReference type="OrthoDB" id="9801609at2"/>
<feature type="domain" description="Methyltransferase FkbM" evidence="1">
    <location>
        <begin position="43"/>
        <end position="209"/>
    </location>
</feature>
<dbReference type="AlphaFoldDB" id="A0A286IEP3"/>
<gene>
    <name evidence="2" type="ORF">SAMN05877838_3518</name>
</gene>
<proteinExistence type="predicted"/>
<dbReference type="Gene3D" id="3.40.50.150">
    <property type="entry name" value="Vaccinia Virus protein VP39"/>
    <property type="match status" value="1"/>
</dbReference>
<dbReference type="Proteomes" id="UP000219465">
    <property type="component" value="Unassembled WGS sequence"/>
</dbReference>
<keyword evidence="2" id="KW-0489">Methyltransferase</keyword>
<dbReference type="EMBL" id="OCPC01000006">
    <property type="protein sequence ID" value="SOE18588.1"/>
    <property type="molecule type" value="Genomic_DNA"/>
</dbReference>
<sequence>MRIRRLLHLLGPHGKIKARFGQWGEDVIVHRNFDKQKQGFYVDIGAHHPFAHSNTARLWLRGWTGVNVDANRKSVDILRRVRRQDRTIWAAVVSDNIAAERDTIDFFATEQTDLTGTVVPEMASDRGKQTSITVPCRSVASIIEESAELAPNGIDFMNIDIEGMDEEAIASLAEWPQKPRMIAIETYAQTIPDVMQTETFRIMSENGYDFRFQVGLTSIYMRKDFHRGR</sequence>
<evidence type="ECO:0000313" key="2">
    <source>
        <dbReference type="EMBL" id="SOE18588.1"/>
    </source>
</evidence>